<dbReference type="EMBL" id="JAEANY010000002">
    <property type="protein sequence ID" value="MBH5322443.1"/>
    <property type="molecule type" value="Genomic_DNA"/>
</dbReference>
<proteinExistence type="predicted"/>
<dbReference type="Proteomes" id="UP000602442">
    <property type="component" value="Unassembled WGS sequence"/>
</dbReference>
<evidence type="ECO:0008006" key="3">
    <source>
        <dbReference type="Google" id="ProtNLM"/>
    </source>
</evidence>
<dbReference type="RefSeq" id="WP_234035138.1">
    <property type="nucleotide sequence ID" value="NZ_CAWPTA010000007.1"/>
</dbReference>
<evidence type="ECO:0000313" key="1">
    <source>
        <dbReference type="EMBL" id="MBH5322443.1"/>
    </source>
</evidence>
<accession>A0ABS0N3E6</accession>
<keyword evidence="2" id="KW-1185">Reference proteome</keyword>
<comment type="caution">
    <text evidence="1">The sequence shown here is derived from an EMBL/GenBank/DDBJ whole genome shotgun (WGS) entry which is preliminary data.</text>
</comment>
<organism evidence="1 2">
    <name type="scientific">Aurantiacibacter sediminis</name>
    <dbReference type="NCBI Taxonomy" id="2793064"/>
    <lineage>
        <taxon>Bacteria</taxon>
        <taxon>Pseudomonadati</taxon>
        <taxon>Pseudomonadota</taxon>
        <taxon>Alphaproteobacteria</taxon>
        <taxon>Sphingomonadales</taxon>
        <taxon>Erythrobacteraceae</taxon>
        <taxon>Aurantiacibacter</taxon>
    </lineage>
</organism>
<gene>
    <name evidence="1" type="ORF">I5L03_07570</name>
</gene>
<evidence type="ECO:0000313" key="2">
    <source>
        <dbReference type="Proteomes" id="UP000602442"/>
    </source>
</evidence>
<protein>
    <recommendedName>
        <fullName evidence="3">Sulfotransferase family protein</fullName>
    </recommendedName>
</protein>
<sequence>MTGNRQLMRANTQLVVDGYPRSANSFAEAAFLYSQDFDLRMANHSHSAAQILRASERGVPCVVLLRQPEDAVASMMIMLATDDDNPEFVTSDLALDAAQADMHLRDYAAFYEPIEKHSQAFVTAEFSQVFKRFDELVEIVNRKYALHLSVPENDDDFAEGVAITRDEISQARVGLTPNYSAGLGEEQIAARKALNSKLIADIKERNSPALQAAQAVYRRMKAKAELA</sequence>
<name>A0ABS0N3E6_9SPHN</name>
<reference evidence="1 2" key="1">
    <citation type="submission" date="2020-11" db="EMBL/GenBank/DDBJ databases">
        <title>Erythrobacter sediminis sp. nov., a marine bacterium from a tidal flat of Garorim Bay.</title>
        <authorList>
            <person name="Kim D."/>
            <person name="Yoo Y."/>
            <person name="Kim J.-J."/>
        </authorList>
    </citation>
    <scope>NUCLEOTIDE SEQUENCE [LARGE SCALE GENOMIC DNA]</scope>
    <source>
        <strain evidence="1 2">JGD-13</strain>
    </source>
</reference>